<dbReference type="OMA" id="AGWFIRN"/>
<keyword evidence="7" id="KW-1185">Reference proteome</keyword>
<dbReference type="GO" id="GO:0003743">
    <property type="term" value="F:translation initiation factor activity"/>
    <property type="evidence" value="ECO:0007669"/>
    <property type="project" value="UniProtKB-UniRule"/>
</dbReference>
<evidence type="ECO:0000256" key="1">
    <source>
        <dbReference type="ARBA" id="ARBA00022490"/>
    </source>
</evidence>
<evidence type="ECO:0000256" key="2">
    <source>
        <dbReference type="ARBA" id="ARBA00022540"/>
    </source>
</evidence>
<comment type="function">
    <text evidence="4">Component of the eukaryotic translation initiation factor 3 (eIF-3) complex, which is involved in protein synthesis of a specialized repertoire of mRNAs and, together with other initiation factors, stimulates binding of mRNA and methionyl-tRNAi to the 40S ribosome. The eIF-3 complex specifically targets and initiates translation of a subset of mRNAs involved in cell proliferation.</text>
</comment>
<evidence type="ECO:0000313" key="6">
    <source>
        <dbReference type="EMBL" id="CDJ43440.1"/>
    </source>
</evidence>
<name>U6L6Q1_EIMTE</name>
<dbReference type="VEuPathDB" id="ToxoDB:ETH_00031120"/>
<proteinExistence type="inferred from homology"/>
<gene>
    <name evidence="6" type="ORF">ETH_00031120</name>
</gene>
<dbReference type="VEuPathDB" id="ToxoDB:ETH2_1476100"/>
<evidence type="ECO:0000256" key="4">
    <source>
        <dbReference type="HAMAP-Rule" id="MF_03011"/>
    </source>
</evidence>
<dbReference type="GO" id="GO:0016282">
    <property type="term" value="C:eukaryotic 43S preinitiation complex"/>
    <property type="evidence" value="ECO:0007669"/>
    <property type="project" value="UniProtKB-UniRule"/>
</dbReference>
<comment type="similarity">
    <text evidence="4">Belongs to the eIF-3 subunit L family.</text>
</comment>
<evidence type="ECO:0000313" key="7">
    <source>
        <dbReference type="Proteomes" id="UP000030747"/>
    </source>
</evidence>
<protein>
    <recommendedName>
        <fullName evidence="4">Eukaryotic translation initiation factor 3 subunit L</fullName>
        <shortName evidence="4">eIF3l</shortName>
    </recommendedName>
</protein>
<comment type="subcellular location">
    <subcellularLocation>
        <location evidence="4">Cytoplasm</location>
    </subcellularLocation>
</comment>
<feature type="compositionally biased region" description="Low complexity" evidence="5">
    <location>
        <begin position="576"/>
        <end position="585"/>
    </location>
</feature>
<dbReference type="GeneID" id="25255300"/>
<dbReference type="GO" id="GO:0001732">
    <property type="term" value="P:formation of cytoplasmic translation initiation complex"/>
    <property type="evidence" value="ECO:0007669"/>
    <property type="project" value="UniProtKB-UniRule"/>
</dbReference>
<evidence type="ECO:0000256" key="3">
    <source>
        <dbReference type="ARBA" id="ARBA00022917"/>
    </source>
</evidence>
<dbReference type="PANTHER" id="PTHR13242">
    <property type="entry name" value="EUKARYOTIC TRANSLATION INITIATION FACTOR 3"/>
    <property type="match status" value="1"/>
</dbReference>
<dbReference type="PANTHER" id="PTHR13242:SF0">
    <property type="entry name" value="EUKARYOTIC TRANSLATION INITIATION FACTOR 3 SUBUNIT L"/>
    <property type="match status" value="1"/>
</dbReference>
<organism evidence="6 7">
    <name type="scientific">Eimeria tenella</name>
    <name type="common">Coccidian parasite</name>
    <dbReference type="NCBI Taxonomy" id="5802"/>
    <lineage>
        <taxon>Eukaryota</taxon>
        <taxon>Sar</taxon>
        <taxon>Alveolata</taxon>
        <taxon>Apicomplexa</taxon>
        <taxon>Conoidasida</taxon>
        <taxon>Coccidia</taxon>
        <taxon>Eucoccidiorida</taxon>
        <taxon>Eimeriorina</taxon>
        <taxon>Eimeriidae</taxon>
        <taxon>Eimeria</taxon>
    </lineage>
</organism>
<accession>U6L6Q1</accession>
<sequence length="601" mass="69815">MHSAAEAQDAAAAAAAAEHQQRERVEAELADEDLDRMMAERVAFEPEVETFLRELYDKLYVRCTDSVRRLYEFDYPSLSEKFFSSSPWPSVELVGDFYRDYQRYHSLIMTLYKELYYRHLFLRCPDLATWEHRRDSWNNYALLVEFLADTTLAKDRETITLPLQWVWDMLDEFVYQFQETSRWLQRRCKSLADSPDRKRLIAELEGDLEVWPAFRVFELLQKVVQQSGIKEQLQQQRADPMAPKAAETELGFQLGYFALILQLKLHVQVGLFHAGVAAVNDIELSPKAFYWRVPVAHYSFIFHLGFAYMMLRRYQDAIRVMSQALLALSRQRGQLASSSSYQGASMSRSADRMHVLLLLCSKLSGIKLDDSIHQTIKERHSDKFYKLQQDTEEAYCELFTWAAPRFIDPAAPPTYDDEAFDRFVSGKSEIRVRVCKLFLKDVESRRKVNTINSFTKLYHNIPLAKLGRLMDESSEDPEGEVRSGLMCLKLKSQQKVWRSGPLLSGELTQPHVEALMDFKIDGEMLHVKNQQTQRVYVDYFVKQIERSDALMLAAQHAVVAPAPQLQQLQPLQPLQQPQQLQQLQQDTPANARDRRKPQVAF</sequence>
<dbReference type="Pfam" id="PF10255">
    <property type="entry name" value="Paf67"/>
    <property type="match status" value="1"/>
</dbReference>
<keyword evidence="1 4" id="KW-0963">Cytoplasm</keyword>
<keyword evidence="2 4" id="KW-0396">Initiation factor</keyword>
<comment type="subunit">
    <text evidence="4">Component of the eukaryotic translation initiation factor 3 (eIF-3) complex.</text>
</comment>
<feature type="region of interest" description="Disordered" evidence="5">
    <location>
        <begin position="576"/>
        <end position="601"/>
    </location>
</feature>
<dbReference type="HAMAP" id="MF_03011">
    <property type="entry name" value="eIF3l"/>
    <property type="match status" value="1"/>
</dbReference>
<dbReference type="InterPro" id="IPR019382">
    <property type="entry name" value="eIF3l"/>
</dbReference>
<dbReference type="RefSeq" id="XP_013234190.1">
    <property type="nucleotide sequence ID" value="XM_013378736.1"/>
</dbReference>
<reference evidence="6" key="2">
    <citation type="submission" date="2013-10" db="EMBL/GenBank/DDBJ databases">
        <authorList>
            <person name="Aslett M."/>
        </authorList>
    </citation>
    <scope>NUCLEOTIDE SEQUENCE [LARGE SCALE GENOMIC DNA]</scope>
    <source>
        <strain evidence="6">Houghton</strain>
    </source>
</reference>
<dbReference type="AlphaFoldDB" id="U6L6Q1"/>
<reference evidence="6" key="1">
    <citation type="submission" date="2013-10" db="EMBL/GenBank/DDBJ databases">
        <title>Genomic analysis of the causative agents of coccidiosis in chickens.</title>
        <authorList>
            <person name="Reid A.J."/>
            <person name="Blake D."/>
            <person name="Billington K."/>
            <person name="Browne H."/>
            <person name="Dunn M."/>
            <person name="Hung S."/>
            <person name="Kawahara F."/>
            <person name="Miranda-Saavedra D."/>
            <person name="Mourier T."/>
            <person name="Nagra H."/>
            <person name="Otto T.D."/>
            <person name="Rawlings N."/>
            <person name="Sanchez A."/>
            <person name="Sanders M."/>
            <person name="Subramaniam C."/>
            <person name="Tay Y."/>
            <person name="Dear P."/>
            <person name="Doerig C."/>
            <person name="Gruber A."/>
            <person name="Parkinson J."/>
            <person name="Shirley M."/>
            <person name="Wan K.L."/>
            <person name="Berriman M."/>
            <person name="Tomley F."/>
            <person name="Pain A."/>
        </authorList>
    </citation>
    <scope>NUCLEOTIDE SEQUENCE [LARGE SCALE GENOMIC DNA]</scope>
    <source>
        <strain evidence="6">Houghton</strain>
    </source>
</reference>
<dbReference type="GO" id="GO:0033290">
    <property type="term" value="C:eukaryotic 48S preinitiation complex"/>
    <property type="evidence" value="ECO:0007669"/>
    <property type="project" value="UniProtKB-UniRule"/>
</dbReference>
<dbReference type="OrthoDB" id="346510at2759"/>
<dbReference type="GO" id="GO:0005852">
    <property type="term" value="C:eukaryotic translation initiation factor 3 complex"/>
    <property type="evidence" value="ECO:0007669"/>
    <property type="project" value="UniProtKB-UniRule"/>
</dbReference>
<keyword evidence="3 4" id="KW-0648">Protein biosynthesis</keyword>
<evidence type="ECO:0000256" key="5">
    <source>
        <dbReference type="SAM" id="MobiDB-lite"/>
    </source>
</evidence>
<dbReference type="EMBL" id="HG675766">
    <property type="protein sequence ID" value="CDJ43440.1"/>
    <property type="molecule type" value="Genomic_DNA"/>
</dbReference>
<dbReference type="Proteomes" id="UP000030747">
    <property type="component" value="Unassembled WGS sequence"/>
</dbReference>